<dbReference type="InterPro" id="IPR001135">
    <property type="entry name" value="NADH_Q_OxRdtase_suD"/>
</dbReference>
<dbReference type="PANTHER" id="PTHR43485">
    <property type="entry name" value="HYDROGENASE-4 COMPONENT G"/>
    <property type="match status" value="1"/>
</dbReference>
<feature type="binding site" evidence="2">
    <location>
        <position position="72"/>
    </location>
    <ligand>
        <name>Ni(2+)</name>
        <dbReference type="ChEBI" id="CHEBI:49786"/>
    </ligand>
</feature>
<proteinExistence type="predicted"/>
<evidence type="ECO:0000256" key="2">
    <source>
        <dbReference type="PIRSR" id="PIRSR601501-1"/>
    </source>
</evidence>
<evidence type="ECO:0000313" key="5">
    <source>
        <dbReference type="Proteomes" id="UP001055732"/>
    </source>
</evidence>
<dbReference type="GO" id="GO:0048038">
    <property type="term" value="F:quinone binding"/>
    <property type="evidence" value="ECO:0007669"/>
    <property type="project" value="InterPro"/>
</dbReference>
<evidence type="ECO:0000313" key="4">
    <source>
        <dbReference type="EMBL" id="USS41330.1"/>
    </source>
</evidence>
<dbReference type="KEGG" id="tagg:NF865_03840"/>
<feature type="binding site" evidence="2">
    <location>
        <position position="69"/>
    </location>
    <ligand>
        <name>Ni(2+)</name>
        <dbReference type="ChEBI" id="CHEBI:49786"/>
    </ligand>
</feature>
<evidence type="ECO:0000256" key="1">
    <source>
        <dbReference type="ARBA" id="ARBA00023002"/>
    </source>
</evidence>
<keyword evidence="5" id="KW-1185">Reference proteome</keyword>
<dbReference type="EMBL" id="CP099582">
    <property type="protein sequence ID" value="USS41330.1"/>
    <property type="molecule type" value="Genomic_DNA"/>
</dbReference>
<dbReference type="AlphaFoldDB" id="A0A9E7MYR1"/>
<organism evidence="4 5">
    <name type="scientific">Thermococcus aggregans</name>
    <dbReference type="NCBI Taxonomy" id="110163"/>
    <lineage>
        <taxon>Archaea</taxon>
        <taxon>Methanobacteriati</taxon>
        <taxon>Methanobacteriota</taxon>
        <taxon>Thermococci</taxon>
        <taxon>Thermococcales</taxon>
        <taxon>Thermococcaceae</taxon>
        <taxon>Thermococcus</taxon>
    </lineage>
</organism>
<keyword evidence="2" id="KW-0408">Iron</keyword>
<dbReference type="InterPro" id="IPR029014">
    <property type="entry name" value="NiFe-Hase_large"/>
</dbReference>
<dbReference type="Gene3D" id="1.10.645.10">
    <property type="entry name" value="Cytochrome-c3 Hydrogenase, chain B"/>
    <property type="match status" value="1"/>
</dbReference>
<comment type="cofactor">
    <cofactor evidence="2">
        <name>Fe cation</name>
        <dbReference type="ChEBI" id="CHEBI:24875"/>
    </cofactor>
</comment>
<feature type="binding site" evidence="2">
    <location>
        <position position="377"/>
    </location>
    <ligand>
        <name>Fe cation</name>
        <dbReference type="ChEBI" id="CHEBI:24875"/>
    </ligand>
</feature>
<comment type="cofactor">
    <cofactor evidence="2">
        <name>Ni(2+)</name>
        <dbReference type="ChEBI" id="CHEBI:49786"/>
    </cofactor>
</comment>
<dbReference type="RefSeq" id="WP_253305271.1">
    <property type="nucleotide sequence ID" value="NZ_CP099582.1"/>
</dbReference>
<feature type="binding site" evidence="2">
    <location>
        <position position="374"/>
    </location>
    <ligand>
        <name>Ni(2+)</name>
        <dbReference type="ChEBI" id="CHEBI:49786"/>
    </ligand>
</feature>
<keyword evidence="2" id="KW-0533">Nickel</keyword>
<gene>
    <name evidence="4" type="ORF">NF865_03840</name>
</gene>
<reference evidence="4" key="1">
    <citation type="journal article" date="1998" name="Int. J. Syst. Bacteriol. 48 Pt">
        <title>Thermococcus guaymasensis sp. nov. and Thermococcus aggregans sp. nov., two novel thermophilic archaea isolated from the Guaymas Basin hydrothermal vent site.</title>
        <authorList>
            <person name="Canganella F."/>
            <person name="Jones W.J."/>
            <person name="Gambacorta A."/>
            <person name="Antranikian G."/>
        </authorList>
    </citation>
    <scope>NUCLEOTIDE SEQUENCE</scope>
    <source>
        <strain evidence="4">TY</strain>
    </source>
</reference>
<keyword evidence="1" id="KW-0560">Oxidoreductase</keyword>
<feature type="domain" description="NADH-quinone oxidoreductase subunit D" evidence="3">
    <location>
        <begin position="123"/>
        <end position="380"/>
    </location>
</feature>
<sequence length="432" mass="48722">MENKVEYWVKIPFGPIHPALEEPEKFIITLDGERIVNVDVKLGYNLRGLQWIAMRRNYLQVLYLAERICGICSFSHNHTYSRAVEEMAGIEVPERAEYIRVIIGELERIHSHLLNLGVVGHNIGYDTVLHLSWLAREKVMDVLETISGNRVNYAMNTIGGVRRDITEKHKRIILDMIKYYREKVMPKIEEVFLYDPTVEARLRDSSVIPKKLAIEYSAQGPTARGSGVKKDVRYNEKLGVYPDLGIEPITPKKFTGIVKGDIFDRMVVRVGELWQSMEIIERALDQMPEGKIKAFPKDNVVLVKLKKAEGEGIGRYEAPRGEVIHYVMAEPGRDGPARWKAREPTFPNIFAVAKALVGEQLADVPVAIASIDPCLSCTDRVAVIDAKTGKKKIFTEKDLLKASIEKTREINPSIKAKPERIGIGCPRGGGLL</sequence>
<dbReference type="GO" id="GO:0016651">
    <property type="term" value="F:oxidoreductase activity, acting on NAD(P)H"/>
    <property type="evidence" value="ECO:0007669"/>
    <property type="project" value="InterPro"/>
</dbReference>
<dbReference type="Pfam" id="PF00346">
    <property type="entry name" value="Complex1_49kDa"/>
    <property type="match status" value="1"/>
</dbReference>
<dbReference type="GO" id="GO:0016151">
    <property type="term" value="F:nickel cation binding"/>
    <property type="evidence" value="ECO:0007669"/>
    <property type="project" value="InterPro"/>
</dbReference>
<reference evidence="4" key="2">
    <citation type="submission" date="2022-06" db="EMBL/GenBank/DDBJ databases">
        <authorList>
            <person name="Park Y.-J."/>
        </authorList>
    </citation>
    <scope>NUCLEOTIDE SEQUENCE</scope>
    <source>
        <strain evidence="4">TY</strain>
    </source>
</reference>
<feature type="binding site" evidence="2">
    <location>
        <position position="72"/>
    </location>
    <ligand>
        <name>Fe cation</name>
        <dbReference type="ChEBI" id="CHEBI:24875"/>
    </ligand>
</feature>
<name>A0A9E7MYR1_THEAG</name>
<dbReference type="InterPro" id="IPR052197">
    <property type="entry name" value="ComplexI_49kDa-like"/>
</dbReference>
<evidence type="ECO:0000259" key="3">
    <source>
        <dbReference type="Pfam" id="PF00346"/>
    </source>
</evidence>
<accession>A0A9E7MYR1</accession>
<dbReference type="SUPFAM" id="SSF56762">
    <property type="entry name" value="HydB/Nqo4-like"/>
    <property type="match status" value="1"/>
</dbReference>
<protein>
    <submittedName>
        <fullName evidence="4">Nickel-dependent hydrogenase large subunit</fullName>
    </submittedName>
</protein>
<dbReference type="GO" id="GO:0051287">
    <property type="term" value="F:NAD binding"/>
    <property type="evidence" value="ECO:0007669"/>
    <property type="project" value="InterPro"/>
</dbReference>
<dbReference type="Proteomes" id="UP001055732">
    <property type="component" value="Chromosome"/>
</dbReference>
<keyword evidence="2" id="KW-0479">Metal-binding</keyword>
<dbReference type="InterPro" id="IPR001501">
    <property type="entry name" value="Ni-dep_hyd_lsu"/>
</dbReference>
<dbReference type="PANTHER" id="PTHR43485:SF1">
    <property type="entry name" value="FORMATE HYDROGENLYASE SUBUNIT 5-RELATED"/>
    <property type="match status" value="1"/>
</dbReference>
<dbReference type="Pfam" id="PF00374">
    <property type="entry name" value="NiFeSe_Hases"/>
    <property type="match status" value="1"/>
</dbReference>